<dbReference type="EMBL" id="JAMQKB010000006">
    <property type="protein sequence ID" value="MDC3424448.1"/>
    <property type="molecule type" value="Genomic_DNA"/>
</dbReference>
<gene>
    <name evidence="2" type="ORF">NC797_07990</name>
</gene>
<organism evidence="2 3">
    <name type="scientific">Terrihalobacillus insolitus</name>
    <dbReference type="NCBI Taxonomy" id="2950438"/>
    <lineage>
        <taxon>Bacteria</taxon>
        <taxon>Bacillati</taxon>
        <taxon>Bacillota</taxon>
        <taxon>Bacilli</taxon>
        <taxon>Bacillales</taxon>
        <taxon>Bacillaceae</taxon>
        <taxon>Terrihalobacillus</taxon>
    </lineage>
</organism>
<proteinExistence type="predicted"/>
<keyword evidence="1" id="KW-0812">Transmembrane</keyword>
<evidence type="ECO:0000313" key="3">
    <source>
        <dbReference type="Proteomes" id="UP001145050"/>
    </source>
</evidence>
<dbReference type="Proteomes" id="UP001145050">
    <property type="component" value="Unassembled WGS sequence"/>
</dbReference>
<protein>
    <submittedName>
        <fullName evidence="2">Uncharacterized protein</fullName>
    </submittedName>
</protein>
<name>A0A9X4ANE7_9BACI</name>
<feature type="transmembrane region" description="Helical" evidence="1">
    <location>
        <begin position="66"/>
        <end position="85"/>
    </location>
</feature>
<keyword evidence="1" id="KW-0472">Membrane</keyword>
<dbReference type="RefSeq" id="WP_272436254.1">
    <property type="nucleotide sequence ID" value="NZ_JAMQKB010000006.1"/>
</dbReference>
<feature type="transmembrane region" description="Helical" evidence="1">
    <location>
        <begin position="172"/>
        <end position="194"/>
    </location>
</feature>
<sequence>MKLFNTARYVCYQNLRKWTSNYRVWIVAILLIILTQNFTKEIIDFANDININVSPWLFPFLFTQKFIKLLFFFPLILLFSDAPFIDDNQPYVIARSGRIPWSVGQIGYIFVSTAIYFIFLIFLTIVINFSSIQFTSEWGKVLGTLANTNASVVVGLKTIIPSNTLYYFTPLQAMWFSLMLSWLAGVFLGLIIYVMNSLTNTRIFGILTASFFLVLEAAVNNRPELYRYSPISWSNLNRIDIDGTTQMPSITYIYFGFALLIVILIILAISSNRKQSINVLPPI</sequence>
<keyword evidence="3" id="KW-1185">Reference proteome</keyword>
<reference evidence="2" key="1">
    <citation type="submission" date="2022-06" db="EMBL/GenBank/DDBJ databases">
        <title>Aquibacillus sp. a new bacterium isolated from soil saline samples.</title>
        <authorList>
            <person name="Galisteo C."/>
            <person name="De La Haba R."/>
            <person name="Sanchez-Porro C."/>
            <person name="Ventosa A."/>
        </authorList>
    </citation>
    <scope>NUCLEOTIDE SEQUENCE</scope>
    <source>
        <strain evidence="2">3ASR75-11</strain>
    </source>
</reference>
<feature type="transmembrane region" description="Helical" evidence="1">
    <location>
        <begin position="105"/>
        <end position="129"/>
    </location>
</feature>
<comment type="caution">
    <text evidence="2">The sequence shown here is derived from an EMBL/GenBank/DDBJ whole genome shotgun (WGS) entry which is preliminary data.</text>
</comment>
<dbReference type="AlphaFoldDB" id="A0A9X4ANE7"/>
<feature type="transmembrane region" description="Helical" evidence="1">
    <location>
        <begin position="22"/>
        <end position="39"/>
    </location>
</feature>
<evidence type="ECO:0000313" key="2">
    <source>
        <dbReference type="EMBL" id="MDC3424448.1"/>
    </source>
</evidence>
<feature type="transmembrane region" description="Helical" evidence="1">
    <location>
        <begin position="252"/>
        <end position="270"/>
    </location>
</feature>
<accession>A0A9X4ANE7</accession>
<keyword evidence="1" id="KW-1133">Transmembrane helix</keyword>
<evidence type="ECO:0000256" key="1">
    <source>
        <dbReference type="SAM" id="Phobius"/>
    </source>
</evidence>
<feature type="transmembrane region" description="Helical" evidence="1">
    <location>
        <begin position="201"/>
        <end position="219"/>
    </location>
</feature>